<keyword evidence="3" id="KW-0804">Transcription</keyword>
<gene>
    <name evidence="6" type="ORF">EUU22_23055</name>
</gene>
<keyword evidence="2" id="KW-0238">DNA-binding</keyword>
<dbReference type="Pfam" id="PF13545">
    <property type="entry name" value="HTH_Crp_2"/>
    <property type="match status" value="1"/>
</dbReference>
<dbReference type="SUPFAM" id="SSF51206">
    <property type="entry name" value="cAMP-binding domain-like"/>
    <property type="match status" value="1"/>
</dbReference>
<dbReference type="GO" id="GO:0003677">
    <property type="term" value="F:DNA binding"/>
    <property type="evidence" value="ECO:0007669"/>
    <property type="project" value="UniProtKB-KW"/>
</dbReference>
<dbReference type="PROSITE" id="PS51063">
    <property type="entry name" value="HTH_CRP_2"/>
    <property type="match status" value="1"/>
</dbReference>
<dbReference type="InterPro" id="IPR036390">
    <property type="entry name" value="WH_DNA-bd_sf"/>
</dbReference>
<dbReference type="InterPro" id="IPR014710">
    <property type="entry name" value="RmlC-like_jellyroll"/>
</dbReference>
<dbReference type="PANTHER" id="PTHR24567:SF26">
    <property type="entry name" value="REGULATORY PROTEIN YEIL"/>
    <property type="match status" value="1"/>
</dbReference>
<dbReference type="OrthoDB" id="9776746at2"/>
<organism evidence="6 7">
    <name type="scientific">Ciceribacter ferrooxidans</name>
    <dbReference type="NCBI Taxonomy" id="2509717"/>
    <lineage>
        <taxon>Bacteria</taxon>
        <taxon>Pseudomonadati</taxon>
        <taxon>Pseudomonadota</taxon>
        <taxon>Alphaproteobacteria</taxon>
        <taxon>Hyphomicrobiales</taxon>
        <taxon>Rhizobiaceae</taxon>
        <taxon>Ciceribacter</taxon>
    </lineage>
</organism>
<dbReference type="Gene3D" id="1.10.10.10">
    <property type="entry name" value="Winged helix-like DNA-binding domain superfamily/Winged helix DNA-binding domain"/>
    <property type="match status" value="1"/>
</dbReference>
<evidence type="ECO:0000256" key="1">
    <source>
        <dbReference type="ARBA" id="ARBA00023015"/>
    </source>
</evidence>
<dbReference type="InterPro" id="IPR036388">
    <property type="entry name" value="WH-like_DNA-bd_sf"/>
</dbReference>
<dbReference type="InterPro" id="IPR050397">
    <property type="entry name" value="Env_Response_Regulators"/>
</dbReference>
<evidence type="ECO:0000313" key="7">
    <source>
        <dbReference type="Proteomes" id="UP000291088"/>
    </source>
</evidence>
<dbReference type="InterPro" id="IPR012318">
    <property type="entry name" value="HTH_CRP"/>
</dbReference>
<dbReference type="Pfam" id="PF00027">
    <property type="entry name" value="cNMP_binding"/>
    <property type="match status" value="1"/>
</dbReference>
<evidence type="ECO:0000256" key="3">
    <source>
        <dbReference type="ARBA" id="ARBA00023163"/>
    </source>
</evidence>
<dbReference type="CDD" id="cd00038">
    <property type="entry name" value="CAP_ED"/>
    <property type="match status" value="1"/>
</dbReference>
<evidence type="ECO:0000259" key="4">
    <source>
        <dbReference type="PROSITE" id="PS50042"/>
    </source>
</evidence>
<feature type="domain" description="Cyclic nucleotide-binding" evidence="4">
    <location>
        <begin position="13"/>
        <end position="136"/>
    </location>
</feature>
<feature type="domain" description="HTH crp-type" evidence="5">
    <location>
        <begin position="150"/>
        <end position="214"/>
    </location>
</feature>
<evidence type="ECO:0000256" key="2">
    <source>
        <dbReference type="ARBA" id="ARBA00023125"/>
    </source>
</evidence>
<dbReference type="SMART" id="SM00100">
    <property type="entry name" value="cNMP"/>
    <property type="match status" value="1"/>
</dbReference>
<reference evidence="6 7" key="1">
    <citation type="submission" date="2019-01" db="EMBL/GenBank/DDBJ databases">
        <authorList>
            <person name="Deng T."/>
        </authorList>
    </citation>
    <scope>NUCLEOTIDE SEQUENCE [LARGE SCALE GENOMIC DNA]</scope>
    <source>
        <strain evidence="6 7">F8825</strain>
    </source>
</reference>
<dbReference type="SMART" id="SM00419">
    <property type="entry name" value="HTH_CRP"/>
    <property type="match status" value="1"/>
</dbReference>
<sequence>MPCPVEALDDFAFIREMRPETRKRLSSKITLTALPPTASVLRLGDVVDGVYLIRSGSIRVYYLDADGREGTLYWIEAGQSCILALNSLFTEIPYPAWAEAEADGVEILTVPGPLFRELFAGEPSAQRFLFEQLSERVFELQKLLERTMRLPQEQRLILLLLAHADENGTVHLSQEKLARHLGTIREVVARLLRHLASQGLVATAPRQIRLLDRRKLMKIAAAEDEAALPLWPAMPRCGTAPGQVRAPLTD</sequence>
<keyword evidence="1" id="KW-0805">Transcription regulation</keyword>
<dbReference type="AlphaFoldDB" id="A0A4Q2S6M4"/>
<comment type="caution">
    <text evidence="6">The sequence shown here is derived from an EMBL/GenBank/DDBJ whole genome shotgun (WGS) entry which is preliminary data.</text>
</comment>
<dbReference type="InterPro" id="IPR000595">
    <property type="entry name" value="cNMP-bd_dom"/>
</dbReference>
<dbReference type="PROSITE" id="PS50042">
    <property type="entry name" value="CNMP_BINDING_3"/>
    <property type="match status" value="1"/>
</dbReference>
<dbReference type="GO" id="GO:0003700">
    <property type="term" value="F:DNA-binding transcription factor activity"/>
    <property type="evidence" value="ECO:0007669"/>
    <property type="project" value="TreeGrafter"/>
</dbReference>
<dbReference type="EMBL" id="SDVB01000380">
    <property type="protein sequence ID" value="RYB97971.1"/>
    <property type="molecule type" value="Genomic_DNA"/>
</dbReference>
<keyword evidence="7" id="KW-1185">Reference proteome</keyword>
<dbReference type="Proteomes" id="UP000291088">
    <property type="component" value="Unassembled WGS sequence"/>
</dbReference>
<dbReference type="PANTHER" id="PTHR24567">
    <property type="entry name" value="CRP FAMILY TRANSCRIPTIONAL REGULATORY PROTEIN"/>
    <property type="match status" value="1"/>
</dbReference>
<evidence type="ECO:0000259" key="5">
    <source>
        <dbReference type="PROSITE" id="PS51063"/>
    </source>
</evidence>
<accession>A0A4Q2S6M4</accession>
<name>A0A4Q2S6M4_9HYPH</name>
<evidence type="ECO:0000313" key="6">
    <source>
        <dbReference type="EMBL" id="RYB97971.1"/>
    </source>
</evidence>
<dbReference type="RefSeq" id="WP_129334309.1">
    <property type="nucleotide sequence ID" value="NZ_SDVB01000380.1"/>
</dbReference>
<protein>
    <submittedName>
        <fullName evidence="6">Crp/Fnr family transcriptional regulator</fullName>
    </submittedName>
</protein>
<dbReference type="Gene3D" id="2.60.120.10">
    <property type="entry name" value="Jelly Rolls"/>
    <property type="match status" value="1"/>
</dbReference>
<dbReference type="SUPFAM" id="SSF46785">
    <property type="entry name" value="Winged helix' DNA-binding domain"/>
    <property type="match status" value="1"/>
</dbReference>
<dbReference type="InterPro" id="IPR018490">
    <property type="entry name" value="cNMP-bd_dom_sf"/>
</dbReference>
<proteinExistence type="predicted"/>
<dbReference type="GO" id="GO:0005829">
    <property type="term" value="C:cytosol"/>
    <property type="evidence" value="ECO:0007669"/>
    <property type="project" value="TreeGrafter"/>
</dbReference>